<evidence type="ECO:0000256" key="7">
    <source>
        <dbReference type="ARBA" id="ARBA00038093"/>
    </source>
</evidence>
<comment type="caution">
    <text evidence="10">The sequence shown here is derived from an EMBL/GenBank/DDBJ whole genome shotgun (WGS) entry which is preliminary data.</text>
</comment>
<protein>
    <recommendedName>
        <fullName evidence="8">Ribonuclease VapC</fullName>
        <shortName evidence="8">RNase VapC</shortName>
        <ecNumber evidence="8">3.1.-.-</ecNumber>
    </recommendedName>
    <alternativeName>
        <fullName evidence="8">Toxin VapC</fullName>
    </alternativeName>
</protein>
<keyword evidence="2 8" id="KW-1277">Toxin-antitoxin system</keyword>
<evidence type="ECO:0000256" key="8">
    <source>
        <dbReference type="HAMAP-Rule" id="MF_00265"/>
    </source>
</evidence>
<evidence type="ECO:0000313" key="10">
    <source>
        <dbReference type="EMBL" id="EFW29639.1"/>
    </source>
</evidence>
<keyword evidence="6 8" id="KW-0460">Magnesium</keyword>
<dbReference type="PANTHER" id="PTHR33653">
    <property type="entry name" value="RIBONUCLEASE VAPC2"/>
    <property type="match status" value="1"/>
</dbReference>
<dbReference type="Pfam" id="PF01850">
    <property type="entry name" value="PIN"/>
    <property type="match status" value="1"/>
</dbReference>
<dbReference type="AlphaFoldDB" id="E7N2G1"/>
<feature type="binding site" evidence="8">
    <location>
        <position position="98"/>
    </location>
    <ligand>
        <name>Mg(2+)</name>
        <dbReference type="ChEBI" id="CHEBI:18420"/>
    </ligand>
</feature>
<evidence type="ECO:0000256" key="2">
    <source>
        <dbReference type="ARBA" id="ARBA00022649"/>
    </source>
</evidence>
<dbReference type="InterPro" id="IPR050556">
    <property type="entry name" value="Type_II_TA_system_RNase"/>
</dbReference>
<dbReference type="GO" id="GO:0000287">
    <property type="term" value="F:magnesium ion binding"/>
    <property type="evidence" value="ECO:0007669"/>
    <property type="project" value="UniProtKB-UniRule"/>
</dbReference>
<dbReference type="GO" id="GO:0004540">
    <property type="term" value="F:RNA nuclease activity"/>
    <property type="evidence" value="ECO:0007669"/>
    <property type="project" value="InterPro"/>
</dbReference>
<accession>E7N2G1</accession>
<feature type="domain" description="PIN" evidence="9">
    <location>
        <begin position="3"/>
        <end position="125"/>
    </location>
</feature>
<evidence type="ECO:0000256" key="5">
    <source>
        <dbReference type="ARBA" id="ARBA00022801"/>
    </source>
</evidence>
<dbReference type="NCBIfam" id="NF010285">
    <property type="entry name" value="PRK13725.1"/>
    <property type="match status" value="1"/>
</dbReference>
<proteinExistence type="inferred from homology"/>
<evidence type="ECO:0000256" key="1">
    <source>
        <dbReference type="ARBA" id="ARBA00001946"/>
    </source>
</evidence>
<dbReference type="HAMAP" id="MF_00265">
    <property type="entry name" value="VapC_Nob1"/>
    <property type="match status" value="1"/>
</dbReference>
<dbReference type="InterPro" id="IPR029060">
    <property type="entry name" value="PIN-like_dom_sf"/>
</dbReference>
<sequence>MTYMLDTNICIYAIKNKPRHVLARLKQNLSRGICISSITLAELELGVSKSAYPEKNRIALMHFLAMPDVFPFDDAAAVEYGDICARLQKRGTPIGTMDTLIAAHARAAGLILITNNVREFERVPGLRIENWAQDDVS</sequence>
<evidence type="ECO:0000256" key="3">
    <source>
        <dbReference type="ARBA" id="ARBA00022722"/>
    </source>
</evidence>
<dbReference type="RefSeq" id="WP_009349837.1">
    <property type="nucleotide sequence ID" value="NZ_GL638136.1"/>
</dbReference>
<evidence type="ECO:0000256" key="4">
    <source>
        <dbReference type="ARBA" id="ARBA00022723"/>
    </source>
</evidence>
<dbReference type="GO" id="GO:0090729">
    <property type="term" value="F:toxin activity"/>
    <property type="evidence" value="ECO:0007669"/>
    <property type="project" value="UniProtKB-KW"/>
</dbReference>
<evidence type="ECO:0000313" key="11">
    <source>
        <dbReference type="Proteomes" id="UP000004633"/>
    </source>
</evidence>
<keyword evidence="5 8" id="KW-0378">Hydrolase</keyword>
<dbReference type="SUPFAM" id="SSF88723">
    <property type="entry name" value="PIN domain-like"/>
    <property type="match status" value="1"/>
</dbReference>
<dbReference type="HOGENOM" id="CLU_118482_5_3_9"/>
<dbReference type="InterPro" id="IPR002716">
    <property type="entry name" value="PIN_dom"/>
</dbReference>
<evidence type="ECO:0000256" key="6">
    <source>
        <dbReference type="ARBA" id="ARBA00022842"/>
    </source>
</evidence>
<dbReference type="InterPro" id="IPR022907">
    <property type="entry name" value="VapC_family"/>
</dbReference>
<comment type="function">
    <text evidence="8">Toxic component of a toxin-antitoxin (TA) system. An RNase.</text>
</comment>
<dbReference type="EMBL" id="AECV01000019">
    <property type="protein sequence ID" value="EFW29639.1"/>
    <property type="molecule type" value="Genomic_DNA"/>
</dbReference>
<dbReference type="CDD" id="cd09881">
    <property type="entry name" value="PIN_VapC4-5_FitB-like"/>
    <property type="match status" value="1"/>
</dbReference>
<dbReference type="GO" id="GO:0016787">
    <property type="term" value="F:hydrolase activity"/>
    <property type="evidence" value="ECO:0007669"/>
    <property type="project" value="UniProtKB-KW"/>
</dbReference>
<comment type="cofactor">
    <cofactor evidence="1 8">
        <name>Mg(2+)</name>
        <dbReference type="ChEBI" id="CHEBI:18420"/>
    </cofactor>
</comment>
<keyword evidence="4 8" id="KW-0479">Metal-binding</keyword>
<dbReference type="Gene3D" id="3.40.50.1010">
    <property type="entry name" value="5'-nuclease"/>
    <property type="match status" value="1"/>
</dbReference>
<dbReference type="STRING" id="749551.HMPREF9555_01177"/>
<feature type="binding site" evidence="8">
    <location>
        <position position="6"/>
    </location>
    <ligand>
        <name>Mg(2+)</name>
        <dbReference type="ChEBI" id="CHEBI:18420"/>
    </ligand>
</feature>
<keyword evidence="3 8" id="KW-0540">Nuclease</keyword>
<evidence type="ECO:0000259" key="9">
    <source>
        <dbReference type="Pfam" id="PF01850"/>
    </source>
</evidence>
<name>E7N2G1_9FIRM</name>
<dbReference type="Proteomes" id="UP000004633">
    <property type="component" value="Unassembled WGS sequence"/>
</dbReference>
<keyword evidence="11" id="KW-1185">Reference proteome</keyword>
<dbReference type="EC" id="3.1.-.-" evidence="8"/>
<gene>
    <name evidence="8" type="primary">vapC</name>
    <name evidence="10" type="ORF">HMPREF9555_01177</name>
</gene>
<keyword evidence="8" id="KW-0800">Toxin</keyword>
<reference evidence="10 11" key="1">
    <citation type="submission" date="2010-08" db="EMBL/GenBank/DDBJ databases">
        <authorList>
            <person name="Weinstock G."/>
            <person name="Sodergren E."/>
            <person name="Clifton S."/>
            <person name="Fulton L."/>
            <person name="Fulton B."/>
            <person name="Courtney L."/>
            <person name="Fronick C."/>
            <person name="Harrison M."/>
            <person name="Strong C."/>
            <person name="Farmer C."/>
            <person name="Delahaunty K."/>
            <person name="Markovic C."/>
            <person name="Hall O."/>
            <person name="Minx P."/>
            <person name="Tomlinson C."/>
            <person name="Mitreva M."/>
            <person name="Hou S."/>
            <person name="Chen J."/>
            <person name="Wollam A."/>
            <person name="Pepin K.H."/>
            <person name="Johnson M."/>
            <person name="Bhonagiri V."/>
            <person name="Zhang X."/>
            <person name="Suruliraj S."/>
            <person name="Warren W."/>
            <person name="Chinwalla A."/>
            <person name="Mardis E.R."/>
            <person name="Wilson R.K."/>
        </authorList>
    </citation>
    <scope>NUCLEOTIDE SEQUENCE [LARGE SCALE GENOMIC DNA]</scope>
    <source>
        <strain evidence="10 11">F0399</strain>
    </source>
</reference>
<dbReference type="PANTHER" id="PTHR33653:SF1">
    <property type="entry name" value="RIBONUCLEASE VAPC2"/>
    <property type="match status" value="1"/>
</dbReference>
<comment type="similarity">
    <text evidence="7 8">Belongs to the PINc/VapC protein family.</text>
</comment>
<organism evidence="10 11">
    <name type="scientific">Selenomonas artemidis F0399</name>
    <dbReference type="NCBI Taxonomy" id="749551"/>
    <lineage>
        <taxon>Bacteria</taxon>
        <taxon>Bacillati</taxon>
        <taxon>Bacillota</taxon>
        <taxon>Negativicutes</taxon>
        <taxon>Selenomonadales</taxon>
        <taxon>Selenomonadaceae</taxon>
        <taxon>Selenomonas</taxon>
    </lineage>
</organism>